<reference evidence="10 11" key="1">
    <citation type="journal article" date="2015" name="Nature">
        <title>rRNA introns, odd ribosomes, and small enigmatic genomes across a large radiation of phyla.</title>
        <authorList>
            <person name="Brown C.T."/>
            <person name="Hug L.A."/>
            <person name="Thomas B.C."/>
            <person name="Sharon I."/>
            <person name="Castelle C.J."/>
            <person name="Singh A."/>
            <person name="Wilkins M.J."/>
            <person name="Williams K.H."/>
            <person name="Banfield J.F."/>
        </authorList>
    </citation>
    <scope>NUCLEOTIDE SEQUENCE [LARGE SCALE GENOMIC DNA]</scope>
</reference>
<feature type="domain" description="MacB-like periplasmic core" evidence="9">
    <location>
        <begin position="21"/>
        <end position="246"/>
    </location>
</feature>
<proteinExistence type="inferred from homology"/>
<keyword evidence="5 7" id="KW-0472">Membrane</keyword>
<comment type="caution">
    <text evidence="10">The sequence shown here is derived from an EMBL/GenBank/DDBJ whole genome shotgun (WGS) entry which is preliminary data.</text>
</comment>
<evidence type="ECO:0000256" key="1">
    <source>
        <dbReference type="ARBA" id="ARBA00004651"/>
    </source>
</evidence>
<evidence type="ECO:0000256" key="5">
    <source>
        <dbReference type="ARBA" id="ARBA00023136"/>
    </source>
</evidence>
<feature type="transmembrane region" description="Helical" evidence="7">
    <location>
        <begin position="330"/>
        <end position="354"/>
    </location>
</feature>
<dbReference type="EMBL" id="LBXD01000007">
    <property type="protein sequence ID" value="KKR23796.1"/>
    <property type="molecule type" value="Genomic_DNA"/>
</dbReference>
<feature type="domain" description="ABC3 transporter permease C-terminal" evidence="8">
    <location>
        <begin position="288"/>
        <end position="399"/>
    </location>
</feature>
<evidence type="ECO:0000259" key="8">
    <source>
        <dbReference type="Pfam" id="PF02687"/>
    </source>
</evidence>
<dbReference type="InterPro" id="IPR050250">
    <property type="entry name" value="Macrolide_Exporter_MacB"/>
</dbReference>
<dbReference type="Proteomes" id="UP000034764">
    <property type="component" value="Unassembled WGS sequence"/>
</dbReference>
<feature type="transmembrane region" description="Helical" evidence="7">
    <location>
        <begin position="360"/>
        <end position="390"/>
    </location>
</feature>
<evidence type="ECO:0000256" key="3">
    <source>
        <dbReference type="ARBA" id="ARBA00022692"/>
    </source>
</evidence>
<evidence type="ECO:0000256" key="2">
    <source>
        <dbReference type="ARBA" id="ARBA00022475"/>
    </source>
</evidence>
<name>A0A0G0PF45_9BACT</name>
<evidence type="ECO:0000313" key="10">
    <source>
        <dbReference type="EMBL" id="KKR23796.1"/>
    </source>
</evidence>
<dbReference type="PANTHER" id="PTHR30572">
    <property type="entry name" value="MEMBRANE COMPONENT OF TRANSPORTER-RELATED"/>
    <property type="match status" value="1"/>
</dbReference>
<feature type="transmembrane region" description="Helical" evidence="7">
    <location>
        <begin position="21"/>
        <end position="42"/>
    </location>
</feature>
<evidence type="ECO:0000313" key="11">
    <source>
        <dbReference type="Proteomes" id="UP000034764"/>
    </source>
</evidence>
<dbReference type="Pfam" id="PF02687">
    <property type="entry name" value="FtsX"/>
    <property type="match status" value="1"/>
</dbReference>
<evidence type="ECO:0000256" key="4">
    <source>
        <dbReference type="ARBA" id="ARBA00022989"/>
    </source>
</evidence>
<accession>A0A0G0PF45</accession>
<evidence type="ECO:0000259" key="9">
    <source>
        <dbReference type="Pfam" id="PF12704"/>
    </source>
</evidence>
<feature type="transmembrane region" description="Helical" evidence="7">
    <location>
        <begin position="283"/>
        <end position="309"/>
    </location>
</feature>
<dbReference type="GO" id="GO:0005886">
    <property type="term" value="C:plasma membrane"/>
    <property type="evidence" value="ECO:0007669"/>
    <property type="project" value="UniProtKB-SubCell"/>
</dbReference>
<dbReference type="AlphaFoldDB" id="A0A0G0PF45"/>
<protein>
    <submittedName>
        <fullName evidence="10">ABC transporter, permease protein</fullName>
    </submittedName>
</protein>
<evidence type="ECO:0000256" key="6">
    <source>
        <dbReference type="ARBA" id="ARBA00038076"/>
    </source>
</evidence>
<comment type="similarity">
    <text evidence="6">Belongs to the ABC-4 integral membrane protein family.</text>
</comment>
<dbReference type="Pfam" id="PF12704">
    <property type="entry name" value="MacB_PCD"/>
    <property type="match status" value="1"/>
</dbReference>
<dbReference type="InterPro" id="IPR003838">
    <property type="entry name" value="ABC3_permease_C"/>
</dbReference>
<gene>
    <name evidence="10" type="ORF">UT53_C0007G0014</name>
</gene>
<keyword evidence="4 7" id="KW-1133">Transmembrane helix</keyword>
<comment type="subcellular location">
    <subcellularLocation>
        <location evidence="1">Cell membrane</location>
        <topology evidence="1">Multi-pass membrane protein</topology>
    </subcellularLocation>
</comment>
<dbReference type="InterPro" id="IPR025857">
    <property type="entry name" value="MacB_PCD"/>
</dbReference>
<dbReference type="GO" id="GO:0022857">
    <property type="term" value="F:transmembrane transporter activity"/>
    <property type="evidence" value="ECO:0007669"/>
    <property type="project" value="TreeGrafter"/>
</dbReference>
<organism evidence="10 11">
    <name type="scientific">Candidatus Yanofskybacteria bacterium GW2011_GWD2_39_48</name>
    <dbReference type="NCBI Taxonomy" id="1619031"/>
    <lineage>
        <taxon>Bacteria</taxon>
        <taxon>Candidatus Yanofskyibacteriota</taxon>
    </lineage>
</organism>
<evidence type="ECO:0000256" key="7">
    <source>
        <dbReference type="SAM" id="Phobius"/>
    </source>
</evidence>
<keyword evidence="3 7" id="KW-0812">Transmembrane</keyword>
<keyword evidence="2" id="KW-1003">Cell membrane</keyword>
<sequence>MTTVDLLEETYSALLANKVRTGLTMLGIVIGIGSVIAMVAIGQGAKGTIESNIQSLGSNLVIIMPGAQRGPGVQISAGRGSAQTLTIDDSNAIQTNVNSVTAVAPELSGRYQITAKGTNTNTQVVGVTSAYPSVRNITIDDGAFISDQNNSSLSKVVVIGPTVRDDLFGIDANPIGQTIRIKKIDFKIIGITKSKGGSGFSNPDDMVFIPISSAQRFLAGSTYVSTISVQASDQDSMTQVQVDITSLLLDRHRITDLALADFSILNQSDIIATASSVTDTLSLLLGAVASISLIVGGIGIMNMMLTTVTERTREIGLRKAIGAKSKDINLQFISEAIVLTFTGGVIGIIVGWLVSYAVSYFAGIATSVSVNSILLAFGVSAGIGIVFGYYPAKRASKLNSIEALRYE</sequence>
<dbReference type="PANTHER" id="PTHR30572:SF4">
    <property type="entry name" value="ABC TRANSPORTER PERMEASE YTRF"/>
    <property type="match status" value="1"/>
</dbReference>